<dbReference type="InterPro" id="IPR003686">
    <property type="entry name" value="PSII_PsbI"/>
</dbReference>
<dbReference type="PANTHER" id="PTHR35772:SF1">
    <property type="entry name" value="PHOTOSYSTEM II REACTION CENTER PROTEIN I"/>
    <property type="match status" value="1"/>
</dbReference>
<evidence type="ECO:0000256" key="1">
    <source>
        <dbReference type="ARBA" id="ARBA00004167"/>
    </source>
</evidence>
<dbReference type="HAMAP" id="MF_01316">
    <property type="entry name" value="PSII_PsbI"/>
    <property type="match status" value="1"/>
</dbReference>
<evidence type="ECO:0000256" key="8">
    <source>
        <dbReference type="SAM" id="MobiDB-lite"/>
    </source>
</evidence>
<evidence type="ECO:0000256" key="6">
    <source>
        <dbReference type="ARBA" id="ARBA00023136"/>
    </source>
</evidence>
<organism evidence="10">
    <name type="scientific">Ananas comosus var. bracteatus</name>
    <name type="common">red pineapple</name>
    <dbReference type="NCBI Taxonomy" id="296719"/>
    <lineage>
        <taxon>Eukaryota</taxon>
        <taxon>Viridiplantae</taxon>
        <taxon>Streptophyta</taxon>
        <taxon>Embryophyta</taxon>
        <taxon>Tracheophyta</taxon>
        <taxon>Spermatophyta</taxon>
        <taxon>Magnoliopsida</taxon>
        <taxon>Liliopsida</taxon>
        <taxon>Poales</taxon>
        <taxon>Bromeliaceae</taxon>
        <taxon>Bromelioideae</taxon>
        <taxon>Ananas</taxon>
    </lineage>
</organism>
<dbReference type="AlphaFoldDB" id="A0A6V7PYS7"/>
<dbReference type="InterPro" id="IPR037271">
    <property type="entry name" value="PSII_PsbI_sf"/>
</dbReference>
<protein>
    <submittedName>
        <fullName evidence="10">Uncharacterized protein</fullName>
    </submittedName>
</protein>
<name>A0A6V7PYS7_ANACO</name>
<keyword evidence="4 9" id="KW-0812">Transmembrane</keyword>
<keyword evidence="6 9" id="KW-0472">Membrane</keyword>
<evidence type="ECO:0000256" key="9">
    <source>
        <dbReference type="SAM" id="Phobius"/>
    </source>
</evidence>
<dbReference type="InterPro" id="IPR037270">
    <property type="entry name" value="PSII_PsbK_sf"/>
</dbReference>
<evidence type="ECO:0000256" key="4">
    <source>
        <dbReference type="ARBA" id="ARBA00022692"/>
    </source>
</evidence>
<dbReference type="PANTHER" id="PTHR35772">
    <property type="entry name" value="PHOTOSYSTEM II REACTION CENTER PROTEIN I"/>
    <property type="match status" value="1"/>
</dbReference>
<accession>A0A6V7PYS7</accession>
<dbReference type="EMBL" id="LR862153">
    <property type="protein sequence ID" value="CAD1835858.1"/>
    <property type="molecule type" value="Genomic_DNA"/>
</dbReference>
<evidence type="ECO:0000256" key="3">
    <source>
        <dbReference type="ARBA" id="ARBA00022531"/>
    </source>
</evidence>
<dbReference type="InterPro" id="IPR003687">
    <property type="entry name" value="PSII_PsbK"/>
</dbReference>
<evidence type="ECO:0000256" key="7">
    <source>
        <dbReference type="ARBA" id="ARBA00023276"/>
    </source>
</evidence>
<dbReference type="GO" id="GO:0009539">
    <property type="term" value="C:photosystem II reaction center"/>
    <property type="evidence" value="ECO:0007669"/>
    <property type="project" value="InterPro"/>
</dbReference>
<feature type="transmembrane region" description="Helical" evidence="9">
    <location>
        <begin position="36"/>
        <end position="59"/>
    </location>
</feature>
<dbReference type="SUPFAM" id="SSF161037">
    <property type="entry name" value="Photosystem II reaction center protein K, PsbK"/>
    <property type="match status" value="1"/>
</dbReference>
<proteinExistence type="inferred from homology"/>
<gene>
    <name evidence="10" type="ORF">CB5_LOCUS19069</name>
</gene>
<keyword evidence="7" id="KW-0604">Photosystem II</keyword>
<feature type="transmembrane region" description="Helical" evidence="9">
    <location>
        <begin position="6"/>
        <end position="24"/>
    </location>
</feature>
<dbReference type="GO" id="GO:0005737">
    <property type="term" value="C:cytoplasm"/>
    <property type="evidence" value="ECO:0007669"/>
    <property type="project" value="UniProtKB-ARBA"/>
</dbReference>
<feature type="region of interest" description="Disordered" evidence="8">
    <location>
        <begin position="62"/>
        <end position="82"/>
    </location>
</feature>
<keyword evidence="3" id="KW-0602">Photosynthesis</keyword>
<comment type="subcellular location">
    <subcellularLocation>
        <location evidence="1">Membrane</location>
        <topology evidence="1">Single-pass membrane protein</topology>
    </subcellularLocation>
</comment>
<reference evidence="10" key="1">
    <citation type="submission" date="2020-07" db="EMBL/GenBank/DDBJ databases">
        <authorList>
            <person name="Lin J."/>
        </authorList>
    </citation>
    <scope>NUCLEOTIDE SEQUENCE</scope>
</reference>
<evidence type="ECO:0000313" key="10">
    <source>
        <dbReference type="EMBL" id="CAD1835858.1"/>
    </source>
</evidence>
<keyword evidence="5 9" id="KW-1133">Transmembrane helix</keyword>
<evidence type="ECO:0000256" key="5">
    <source>
        <dbReference type="ARBA" id="ARBA00022989"/>
    </source>
</evidence>
<dbReference type="GO" id="GO:0015979">
    <property type="term" value="P:photosynthesis"/>
    <property type="evidence" value="ECO:0007669"/>
    <property type="project" value="UniProtKB-KW"/>
</dbReference>
<sequence length="99" mass="11077">MPVIPVLFFLLAFVWQAAVIYSPFSKKKNDLGDCVMLTLKLFVYTVVIFFVSLFIFGFLSNDPGRNPGQSGKRGIRTLGTNNSYNGLAIRRFSPLSHLS</sequence>
<evidence type="ECO:0000256" key="2">
    <source>
        <dbReference type="ARBA" id="ARBA00022469"/>
    </source>
</evidence>
<dbReference type="SUPFAM" id="SSF161041">
    <property type="entry name" value="Photosystem II reaction center protein I, PsbI"/>
    <property type="match status" value="1"/>
</dbReference>
<keyword evidence="2" id="KW-0674">Reaction center</keyword>
<dbReference type="Pfam" id="PF02533">
    <property type="entry name" value="PsbK"/>
    <property type="match status" value="1"/>
</dbReference>
<dbReference type="Pfam" id="PF02532">
    <property type="entry name" value="PsbI"/>
    <property type="match status" value="1"/>
</dbReference>